<dbReference type="AlphaFoldDB" id="A0AAE3JKJ9"/>
<gene>
    <name evidence="2" type="ORF">L3X37_07280</name>
</gene>
<name>A0AAE3JKJ9_9FLAO</name>
<keyword evidence="1" id="KW-0812">Transmembrane</keyword>
<feature type="transmembrane region" description="Helical" evidence="1">
    <location>
        <begin position="43"/>
        <end position="63"/>
    </location>
</feature>
<sequence>MKNLAIIYLLISVLSSSFSFSQIKFDSFLIPSDTLNRSRRNAVVITEASLVSITLVGLNQLWYSDFERSKFHTINDNNEWLQMDKMGHVFTSYQVGKFGAQVLNWSGVSKKHQLIYGATLGFGFLTAVEILDGFSQEWGFSWGDIAANASGTGLYVAQELLWKEQRINLKFSFHQTKYASQSPDKLGESFFEQILKDYNGQTYWLSVNLHDFFKESKIPKWLNVAFGYSADGMLQGIRDVDNSLLTNINRQRQFYLSFDVNLYKIRTNSRFLKSVFNIFNVLKMPFPALEFNKKGCVFHLLYY</sequence>
<protein>
    <submittedName>
        <fullName evidence="2">YfiM family protein</fullName>
    </submittedName>
</protein>
<evidence type="ECO:0000313" key="3">
    <source>
        <dbReference type="Proteomes" id="UP001199795"/>
    </source>
</evidence>
<keyword evidence="3" id="KW-1185">Reference proteome</keyword>
<keyword evidence="1" id="KW-1133">Transmembrane helix</keyword>
<dbReference type="InterPro" id="IPR018736">
    <property type="entry name" value="DUF2279_periplasmic_lipo"/>
</dbReference>
<reference evidence="2" key="1">
    <citation type="submission" date="2022-01" db="EMBL/GenBank/DDBJ databases">
        <title>Draft genome sequence of Sabulilitoribacter arenilitoris KCTC 52401.</title>
        <authorList>
            <person name="Oh J.-S."/>
        </authorList>
    </citation>
    <scope>NUCLEOTIDE SEQUENCE</scope>
    <source>
        <strain evidence="2">HMF6543</strain>
    </source>
</reference>
<proteinExistence type="predicted"/>
<keyword evidence="1" id="KW-0472">Membrane</keyword>
<comment type="caution">
    <text evidence="2">The sequence shown here is derived from an EMBL/GenBank/DDBJ whole genome shotgun (WGS) entry which is preliminary data.</text>
</comment>
<evidence type="ECO:0000256" key="1">
    <source>
        <dbReference type="SAM" id="Phobius"/>
    </source>
</evidence>
<organism evidence="2 3">
    <name type="scientific">Wocania arenilitoris</name>
    <dbReference type="NCBI Taxonomy" id="2044858"/>
    <lineage>
        <taxon>Bacteria</taxon>
        <taxon>Pseudomonadati</taxon>
        <taxon>Bacteroidota</taxon>
        <taxon>Flavobacteriia</taxon>
        <taxon>Flavobacteriales</taxon>
        <taxon>Flavobacteriaceae</taxon>
        <taxon>Wocania</taxon>
    </lineage>
</organism>
<accession>A0AAE3JKJ9</accession>
<dbReference type="Pfam" id="PF10043">
    <property type="entry name" value="DUF2279"/>
    <property type="match status" value="1"/>
</dbReference>
<dbReference type="EMBL" id="JAKKDU010000007">
    <property type="protein sequence ID" value="MCF7568163.1"/>
    <property type="molecule type" value="Genomic_DNA"/>
</dbReference>
<dbReference type="Proteomes" id="UP001199795">
    <property type="component" value="Unassembled WGS sequence"/>
</dbReference>
<evidence type="ECO:0000313" key="2">
    <source>
        <dbReference type="EMBL" id="MCF7568163.1"/>
    </source>
</evidence>